<evidence type="ECO:0000256" key="2">
    <source>
        <dbReference type="ARBA" id="ARBA00006432"/>
    </source>
</evidence>
<dbReference type="FunFam" id="3.30.300.30:FF:000007">
    <property type="entry name" value="4-coumarate--CoA ligase 2"/>
    <property type="match status" value="1"/>
</dbReference>
<dbReference type="Pfam" id="PF13193">
    <property type="entry name" value="AMP-binding_C"/>
    <property type="match status" value="1"/>
</dbReference>
<name>A0A653CJK8_CALMS</name>
<feature type="domain" description="AMP-dependent synthetase/ligase" evidence="4">
    <location>
        <begin position="3"/>
        <end position="158"/>
    </location>
</feature>
<evidence type="ECO:0000259" key="5">
    <source>
        <dbReference type="Pfam" id="PF13193"/>
    </source>
</evidence>
<comment type="subcellular location">
    <subcellularLocation>
        <location evidence="1">Peroxisome</location>
    </subcellularLocation>
</comment>
<evidence type="ECO:0000313" key="7">
    <source>
        <dbReference type="Proteomes" id="UP000410492"/>
    </source>
</evidence>
<dbReference type="PANTHER" id="PTHR24096:SF422">
    <property type="entry name" value="BCDNA.GH02901"/>
    <property type="match status" value="1"/>
</dbReference>
<dbReference type="InterPro" id="IPR000873">
    <property type="entry name" value="AMP-dep_synth/lig_dom"/>
</dbReference>
<dbReference type="Proteomes" id="UP000410492">
    <property type="component" value="Unassembled WGS sequence"/>
</dbReference>
<evidence type="ECO:0000256" key="1">
    <source>
        <dbReference type="ARBA" id="ARBA00004275"/>
    </source>
</evidence>
<dbReference type="PANTHER" id="PTHR24096">
    <property type="entry name" value="LONG-CHAIN-FATTY-ACID--COA LIGASE"/>
    <property type="match status" value="1"/>
</dbReference>
<keyword evidence="7" id="KW-1185">Reference proteome</keyword>
<protein>
    <recommendedName>
        <fullName evidence="8">AMP-dependent synthetase/ligase domain-containing protein</fullName>
    </recommendedName>
</protein>
<feature type="domain" description="AMP-binding enzyme C-terminal" evidence="5">
    <location>
        <begin position="208"/>
        <end position="284"/>
    </location>
</feature>
<accession>A0A653CJK8</accession>
<dbReference type="AlphaFoldDB" id="A0A653CJK8"/>
<proteinExistence type="inferred from homology"/>
<gene>
    <name evidence="6" type="ORF">CALMAC_LOCUS9100</name>
</gene>
<comment type="similarity">
    <text evidence="2">Belongs to the ATP-dependent AMP-binding enzyme family.</text>
</comment>
<organism evidence="6 7">
    <name type="scientific">Callosobruchus maculatus</name>
    <name type="common">Southern cowpea weevil</name>
    <name type="synonym">Pulse bruchid</name>
    <dbReference type="NCBI Taxonomy" id="64391"/>
    <lineage>
        <taxon>Eukaryota</taxon>
        <taxon>Metazoa</taxon>
        <taxon>Ecdysozoa</taxon>
        <taxon>Arthropoda</taxon>
        <taxon>Hexapoda</taxon>
        <taxon>Insecta</taxon>
        <taxon>Pterygota</taxon>
        <taxon>Neoptera</taxon>
        <taxon>Endopterygota</taxon>
        <taxon>Coleoptera</taxon>
        <taxon>Polyphaga</taxon>
        <taxon>Cucujiformia</taxon>
        <taxon>Chrysomeloidea</taxon>
        <taxon>Chrysomelidae</taxon>
        <taxon>Bruchinae</taxon>
        <taxon>Bruchini</taxon>
        <taxon>Callosobruchus</taxon>
    </lineage>
</organism>
<evidence type="ECO:0000313" key="6">
    <source>
        <dbReference type="EMBL" id="VEN47280.1"/>
    </source>
</evidence>
<keyword evidence="3" id="KW-0576">Peroxisome</keyword>
<dbReference type="GO" id="GO:0005777">
    <property type="term" value="C:peroxisome"/>
    <property type="evidence" value="ECO:0007669"/>
    <property type="project" value="UniProtKB-SubCell"/>
</dbReference>
<dbReference type="GO" id="GO:0046949">
    <property type="term" value="P:fatty-acyl-CoA biosynthetic process"/>
    <property type="evidence" value="ECO:0007669"/>
    <property type="project" value="TreeGrafter"/>
</dbReference>
<dbReference type="EMBL" id="CAACVG010007831">
    <property type="protein sequence ID" value="VEN47280.1"/>
    <property type="molecule type" value="Genomic_DNA"/>
</dbReference>
<evidence type="ECO:0000256" key="3">
    <source>
        <dbReference type="ARBA" id="ARBA00023140"/>
    </source>
</evidence>
<dbReference type="SUPFAM" id="SSF56801">
    <property type="entry name" value="Acetyl-CoA synthetase-like"/>
    <property type="match status" value="1"/>
</dbReference>
<dbReference type="Gene3D" id="3.30.300.30">
    <property type="match status" value="1"/>
</dbReference>
<dbReference type="InterPro" id="IPR045851">
    <property type="entry name" value="AMP-bd_C_sf"/>
</dbReference>
<dbReference type="GO" id="GO:0004467">
    <property type="term" value="F:long-chain fatty acid-CoA ligase activity"/>
    <property type="evidence" value="ECO:0007669"/>
    <property type="project" value="TreeGrafter"/>
</dbReference>
<evidence type="ECO:0000259" key="4">
    <source>
        <dbReference type="Pfam" id="PF00501"/>
    </source>
</evidence>
<dbReference type="Pfam" id="PF00501">
    <property type="entry name" value="AMP-binding"/>
    <property type="match status" value="1"/>
</dbReference>
<dbReference type="InterPro" id="IPR025110">
    <property type="entry name" value="AMP-bd_C"/>
</dbReference>
<dbReference type="Gene3D" id="2.30.38.10">
    <property type="entry name" value="Luciferase, Domain 3"/>
    <property type="match status" value="1"/>
</dbReference>
<sequence length="299" mass="32843">MIYAGMHGAKLITLPKFTPDSYISVLKGNPVTTAFVAPPLVLFLTHHPDVKIEYLKHLRRIVSGAAPLGQLDEDKFKEKFGSHIKVKQGYGLTETSPIVCFHPNEIETKTNIGGSVGKPIPATLLKVINPDDPSGTPLGVHQKGELLVKGPQVMEGYHNRPEETKNAFLDGWLRTGDIVHYNEDGFVFVSDRLKELIKVKGYQVPPAELEEIIRDIPEVEDAAVIGIPHPINGEAPRAYVVPKKGKTVLPEAVQSYVADKVAKYKQLSGGVAVVQEIPKNPTGKILRRNLKLAYEKTGQ</sequence>
<evidence type="ECO:0008006" key="8">
    <source>
        <dbReference type="Google" id="ProtNLM"/>
    </source>
</evidence>
<dbReference type="Gene3D" id="3.40.50.980">
    <property type="match status" value="1"/>
</dbReference>
<dbReference type="OrthoDB" id="10253869at2759"/>
<reference evidence="6 7" key="1">
    <citation type="submission" date="2019-01" db="EMBL/GenBank/DDBJ databases">
        <authorList>
            <person name="Sayadi A."/>
        </authorList>
    </citation>
    <scope>NUCLEOTIDE SEQUENCE [LARGE SCALE GENOMIC DNA]</scope>
</reference>